<dbReference type="PROSITE" id="PS50850">
    <property type="entry name" value="MFS"/>
    <property type="match status" value="1"/>
</dbReference>
<feature type="transmembrane region" description="Helical" evidence="7">
    <location>
        <begin position="228"/>
        <end position="246"/>
    </location>
</feature>
<keyword evidence="4 7" id="KW-1133">Transmembrane helix</keyword>
<sequence>MTRTVSDPATEVTENARVPSTVWVLSFIAVASGLGYGMLGPALPALADLYSVGAASVSLAVSGLAAGRLIANVSLTGLLKKFRLRNVLVLGLAIQAVCSVVAGLSPTFELFVAFRSISGIGSAGFTVAGTGLLLIVTTSAQRARSMSVYFTATSLGMISGPAIGGLMATIDPRLPLIIYGVLLGVGSLVALVALRSVRGLRTSDGISAEDVVPVSTWNLLRQLFRSRTFVAVVLLQFATGWVLYGVRTVVMPVRLDDLGFGIGVIGMLLTVAAVAQIAASSLGAVTGRLSFRTVTVTALVVALVVTALFGELEEIQLIVAAFVGLGLAHGLTSTTAPSLLGEVDGGDSGLAVAAFWIAFDVGAILGPYTTGALLDAAGAPVAFLSSAGVLAAALIACLCIPRKPRIPSPGEPSPRVRTENPSKTAHSSD</sequence>
<name>A0A652YLQ5_NOCGL</name>
<keyword evidence="5 7" id="KW-0472">Membrane</keyword>
<feature type="transmembrane region" description="Helical" evidence="7">
    <location>
        <begin position="49"/>
        <end position="75"/>
    </location>
</feature>
<evidence type="ECO:0000256" key="7">
    <source>
        <dbReference type="SAM" id="Phobius"/>
    </source>
</evidence>
<evidence type="ECO:0000256" key="5">
    <source>
        <dbReference type="ARBA" id="ARBA00023136"/>
    </source>
</evidence>
<comment type="caution">
    <text evidence="9">The sequence shown here is derived from an EMBL/GenBank/DDBJ whole genome shotgun (WGS) entry which is preliminary data.</text>
</comment>
<evidence type="ECO:0000256" key="6">
    <source>
        <dbReference type="SAM" id="MobiDB-lite"/>
    </source>
</evidence>
<feature type="compositionally biased region" description="Basic and acidic residues" evidence="6">
    <location>
        <begin position="414"/>
        <end position="429"/>
    </location>
</feature>
<dbReference type="SUPFAM" id="SSF103473">
    <property type="entry name" value="MFS general substrate transporter"/>
    <property type="match status" value="1"/>
</dbReference>
<comment type="subcellular location">
    <subcellularLocation>
        <location evidence="1">Cell membrane</location>
        <topology evidence="1">Multi-pass membrane protein</topology>
    </subcellularLocation>
</comment>
<dbReference type="EMBL" id="VNIQ01000006">
    <property type="protein sequence ID" value="TYQ02528.1"/>
    <property type="molecule type" value="Genomic_DNA"/>
</dbReference>
<proteinExistence type="predicted"/>
<feature type="transmembrane region" description="Helical" evidence="7">
    <location>
        <begin position="148"/>
        <end position="170"/>
    </location>
</feature>
<dbReference type="Gene3D" id="1.20.1250.20">
    <property type="entry name" value="MFS general substrate transporter like domains"/>
    <property type="match status" value="1"/>
</dbReference>
<feature type="transmembrane region" description="Helical" evidence="7">
    <location>
        <begin position="176"/>
        <end position="194"/>
    </location>
</feature>
<feature type="transmembrane region" description="Helical" evidence="7">
    <location>
        <begin position="315"/>
        <end position="336"/>
    </location>
</feature>
<dbReference type="PRINTS" id="PR01035">
    <property type="entry name" value="TCRTETA"/>
</dbReference>
<evidence type="ECO:0000313" key="9">
    <source>
        <dbReference type="EMBL" id="TYQ02528.1"/>
    </source>
</evidence>
<organism evidence="9">
    <name type="scientific">Nocardia globerula</name>
    <dbReference type="NCBI Taxonomy" id="1818"/>
    <lineage>
        <taxon>Bacteria</taxon>
        <taxon>Bacillati</taxon>
        <taxon>Actinomycetota</taxon>
        <taxon>Actinomycetes</taxon>
        <taxon>Mycobacteriales</taxon>
        <taxon>Nocardiaceae</taxon>
        <taxon>Nocardia</taxon>
    </lineage>
</organism>
<feature type="domain" description="Major facilitator superfamily (MFS) profile" evidence="8">
    <location>
        <begin position="21"/>
        <end position="405"/>
    </location>
</feature>
<reference evidence="9" key="1">
    <citation type="submission" date="2019-07" db="EMBL/GenBank/DDBJ databases">
        <title>Genomic Encyclopedia of Type Strains, Phase IV (KMG-IV): sequencing the most valuable type-strain genomes for metagenomic binning, comparative biology and taxonomic classification.</title>
        <authorList>
            <person name="Goeker M."/>
        </authorList>
    </citation>
    <scope>NUCLEOTIDE SEQUENCE</scope>
    <source>
        <strain evidence="9">DSM 44596</strain>
    </source>
</reference>
<dbReference type="PANTHER" id="PTHR23506:SF23">
    <property type="entry name" value="GH10249P"/>
    <property type="match status" value="1"/>
</dbReference>
<feature type="transmembrane region" description="Helical" evidence="7">
    <location>
        <begin position="258"/>
        <end position="279"/>
    </location>
</feature>
<dbReference type="InterPro" id="IPR011701">
    <property type="entry name" value="MFS"/>
</dbReference>
<dbReference type="AlphaFoldDB" id="A0A652YLQ5"/>
<keyword evidence="2" id="KW-0813">Transport</keyword>
<feature type="transmembrane region" description="Helical" evidence="7">
    <location>
        <begin position="291"/>
        <end position="309"/>
    </location>
</feature>
<evidence type="ECO:0000259" key="8">
    <source>
        <dbReference type="PROSITE" id="PS50850"/>
    </source>
</evidence>
<evidence type="ECO:0000256" key="1">
    <source>
        <dbReference type="ARBA" id="ARBA00004651"/>
    </source>
</evidence>
<feature type="transmembrane region" description="Helical" evidence="7">
    <location>
        <begin position="117"/>
        <end position="136"/>
    </location>
</feature>
<evidence type="ECO:0000256" key="3">
    <source>
        <dbReference type="ARBA" id="ARBA00022692"/>
    </source>
</evidence>
<protein>
    <submittedName>
        <fullName evidence="9">Putative MFS family arabinose efflux permease</fullName>
    </submittedName>
</protein>
<keyword evidence="3 7" id="KW-0812">Transmembrane</keyword>
<feature type="transmembrane region" description="Helical" evidence="7">
    <location>
        <begin position="21"/>
        <end position="43"/>
    </location>
</feature>
<evidence type="ECO:0000256" key="2">
    <source>
        <dbReference type="ARBA" id="ARBA00022448"/>
    </source>
</evidence>
<dbReference type="InterPro" id="IPR050930">
    <property type="entry name" value="MFS_Vesicular_Transporter"/>
</dbReference>
<dbReference type="Pfam" id="PF07690">
    <property type="entry name" value="MFS_1"/>
    <property type="match status" value="1"/>
</dbReference>
<gene>
    <name evidence="9" type="ORF">FNL38_106348</name>
</gene>
<dbReference type="PANTHER" id="PTHR23506">
    <property type="entry name" value="GH10249P"/>
    <property type="match status" value="1"/>
</dbReference>
<dbReference type="InterPro" id="IPR036259">
    <property type="entry name" value="MFS_trans_sf"/>
</dbReference>
<feature type="region of interest" description="Disordered" evidence="6">
    <location>
        <begin position="405"/>
        <end position="429"/>
    </location>
</feature>
<evidence type="ECO:0000256" key="4">
    <source>
        <dbReference type="ARBA" id="ARBA00022989"/>
    </source>
</evidence>
<dbReference type="GO" id="GO:0005886">
    <property type="term" value="C:plasma membrane"/>
    <property type="evidence" value="ECO:0007669"/>
    <property type="project" value="UniProtKB-SubCell"/>
</dbReference>
<feature type="transmembrane region" description="Helical" evidence="7">
    <location>
        <begin position="381"/>
        <end position="400"/>
    </location>
</feature>
<dbReference type="InterPro" id="IPR020846">
    <property type="entry name" value="MFS_dom"/>
</dbReference>
<feature type="transmembrane region" description="Helical" evidence="7">
    <location>
        <begin position="87"/>
        <end position="105"/>
    </location>
</feature>
<dbReference type="GO" id="GO:0022857">
    <property type="term" value="F:transmembrane transporter activity"/>
    <property type="evidence" value="ECO:0007669"/>
    <property type="project" value="InterPro"/>
</dbReference>
<feature type="transmembrane region" description="Helical" evidence="7">
    <location>
        <begin position="348"/>
        <end position="369"/>
    </location>
</feature>
<accession>A0A652YLQ5</accession>
<dbReference type="InterPro" id="IPR001958">
    <property type="entry name" value="Tet-R_TetA/multi-R_MdtG-like"/>
</dbReference>